<accession>A0A4P6ZJI3</accession>
<dbReference type="Pfam" id="PF00905">
    <property type="entry name" value="Transpeptidase"/>
    <property type="match status" value="1"/>
</dbReference>
<dbReference type="GO" id="GO:0005886">
    <property type="term" value="C:plasma membrane"/>
    <property type="evidence" value="ECO:0007669"/>
    <property type="project" value="UniProtKB-SubCell"/>
</dbReference>
<keyword evidence="13" id="KW-0961">Cell wall biogenesis/degradation</keyword>
<evidence type="ECO:0000256" key="15">
    <source>
        <dbReference type="SAM" id="Phobius"/>
    </source>
</evidence>
<evidence type="ECO:0000256" key="9">
    <source>
        <dbReference type="ARBA" id="ARBA00022989"/>
    </source>
</evidence>
<dbReference type="Gene3D" id="3.30.70.2110">
    <property type="match status" value="1"/>
</dbReference>
<dbReference type="Pfam" id="PF03793">
    <property type="entry name" value="PASTA"/>
    <property type="match status" value="1"/>
</dbReference>
<dbReference type="GO" id="GO:0071555">
    <property type="term" value="P:cell wall organization"/>
    <property type="evidence" value="ECO:0007669"/>
    <property type="project" value="UniProtKB-KW"/>
</dbReference>
<dbReference type="PROSITE" id="PS51178">
    <property type="entry name" value="PASTA"/>
    <property type="match status" value="1"/>
</dbReference>
<organism evidence="17 18">
    <name type="scientific">Acetilactobacillus jinshanensis</name>
    <dbReference type="NCBI Taxonomy" id="1720083"/>
    <lineage>
        <taxon>Bacteria</taxon>
        <taxon>Bacillati</taxon>
        <taxon>Bacillota</taxon>
        <taxon>Bacilli</taxon>
        <taxon>Lactobacillales</taxon>
        <taxon>Lactobacillaceae</taxon>
        <taxon>Acetilactobacillus</taxon>
    </lineage>
</organism>
<dbReference type="GO" id="GO:0008658">
    <property type="term" value="F:penicillin binding"/>
    <property type="evidence" value="ECO:0007669"/>
    <property type="project" value="InterPro"/>
</dbReference>
<dbReference type="Gene3D" id="3.30.10.20">
    <property type="match status" value="1"/>
</dbReference>
<dbReference type="PANTHER" id="PTHR30627">
    <property type="entry name" value="PEPTIDOGLYCAN D,D-TRANSPEPTIDASE"/>
    <property type="match status" value="1"/>
</dbReference>
<dbReference type="Gene3D" id="2.20.70.70">
    <property type="match status" value="1"/>
</dbReference>
<evidence type="ECO:0000256" key="2">
    <source>
        <dbReference type="ARBA" id="ARBA00007171"/>
    </source>
</evidence>
<dbReference type="KEGG" id="lji:ELX58_01740"/>
<evidence type="ECO:0000256" key="12">
    <source>
        <dbReference type="ARBA" id="ARBA00023306"/>
    </source>
</evidence>
<dbReference type="SMART" id="SM00740">
    <property type="entry name" value="PASTA"/>
    <property type="match status" value="1"/>
</dbReference>
<dbReference type="InterPro" id="IPR005311">
    <property type="entry name" value="PBP_dimer"/>
</dbReference>
<reference evidence="18" key="1">
    <citation type="submission" date="2018-12" db="EMBL/GenBank/DDBJ databases">
        <title>A new species of lactobacillus.</title>
        <authorList>
            <person name="Jian Y."/>
            <person name="Xin L."/>
            <person name="Hong Z.J."/>
            <person name="Ming L.Z."/>
            <person name="Hong X.Z."/>
        </authorList>
    </citation>
    <scope>NUCLEOTIDE SEQUENCE [LARGE SCALE GENOMIC DNA]</scope>
    <source>
        <strain evidence="18">HSLZ-75</strain>
    </source>
</reference>
<dbReference type="InterPro" id="IPR001460">
    <property type="entry name" value="PCN-bd_Tpept"/>
</dbReference>
<dbReference type="GO" id="GO:0008360">
    <property type="term" value="P:regulation of cell shape"/>
    <property type="evidence" value="ECO:0007669"/>
    <property type="project" value="UniProtKB-KW"/>
</dbReference>
<comment type="similarity">
    <text evidence="2">Belongs to the transpeptidase family.</text>
</comment>
<dbReference type="PANTHER" id="PTHR30627:SF26">
    <property type="entry name" value="PENICILLIN-BINDING PROTEIN 2B"/>
    <property type="match status" value="1"/>
</dbReference>
<protein>
    <submittedName>
        <fullName evidence="17">PASTA domain-containing protein</fullName>
    </submittedName>
</protein>
<dbReference type="SUPFAM" id="SSF56519">
    <property type="entry name" value="Penicillin binding protein dimerisation domain"/>
    <property type="match status" value="1"/>
</dbReference>
<evidence type="ECO:0000313" key="18">
    <source>
        <dbReference type="Proteomes" id="UP000294321"/>
    </source>
</evidence>
<evidence type="ECO:0000256" key="5">
    <source>
        <dbReference type="ARBA" id="ARBA00022692"/>
    </source>
</evidence>
<evidence type="ECO:0000256" key="7">
    <source>
        <dbReference type="ARBA" id="ARBA00022960"/>
    </source>
</evidence>
<feature type="domain" description="PASTA" evidence="16">
    <location>
        <begin position="596"/>
        <end position="658"/>
    </location>
</feature>
<feature type="transmembrane region" description="Helical" evidence="15">
    <location>
        <begin position="21"/>
        <end position="40"/>
    </location>
</feature>
<gene>
    <name evidence="17" type="ORF">ELX58_01740</name>
</gene>
<dbReference type="RefSeq" id="WP_133441440.1">
    <property type="nucleotide sequence ID" value="NZ_CP034726.1"/>
</dbReference>
<evidence type="ECO:0000256" key="6">
    <source>
        <dbReference type="ARBA" id="ARBA00022737"/>
    </source>
</evidence>
<keyword evidence="6" id="KW-0677">Repeat</keyword>
<evidence type="ECO:0000256" key="13">
    <source>
        <dbReference type="ARBA" id="ARBA00023316"/>
    </source>
</evidence>
<dbReference type="GO" id="GO:0051301">
    <property type="term" value="P:cell division"/>
    <property type="evidence" value="ECO:0007669"/>
    <property type="project" value="UniProtKB-KW"/>
</dbReference>
<comment type="subcellular location">
    <subcellularLocation>
        <location evidence="1">Cell membrane</location>
        <topology evidence="1">Single-pass membrane protein</topology>
    </subcellularLocation>
</comment>
<evidence type="ECO:0000256" key="4">
    <source>
        <dbReference type="ARBA" id="ARBA00022618"/>
    </source>
</evidence>
<dbReference type="OrthoDB" id="9804124at2"/>
<dbReference type="Gene3D" id="3.90.1310.10">
    <property type="entry name" value="Penicillin-binding protein 2a (Domain 2)"/>
    <property type="match status" value="1"/>
</dbReference>
<evidence type="ECO:0000259" key="16">
    <source>
        <dbReference type="PROSITE" id="PS51178"/>
    </source>
</evidence>
<evidence type="ECO:0000313" key="17">
    <source>
        <dbReference type="EMBL" id="QBP17895.1"/>
    </source>
</evidence>
<keyword evidence="18" id="KW-1185">Reference proteome</keyword>
<evidence type="ECO:0000256" key="14">
    <source>
        <dbReference type="ARBA" id="ARBA00055980"/>
    </source>
</evidence>
<keyword evidence="12" id="KW-0131">Cell cycle</keyword>
<dbReference type="Gene3D" id="3.40.710.10">
    <property type="entry name" value="DD-peptidase/beta-lactamase superfamily"/>
    <property type="match status" value="1"/>
</dbReference>
<dbReference type="SUPFAM" id="SSF54184">
    <property type="entry name" value="Penicillin-binding protein 2x (pbp-2x), c-terminal domain"/>
    <property type="match status" value="1"/>
</dbReference>
<dbReference type="SUPFAM" id="SSF56601">
    <property type="entry name" value="beta-lactamase/transpeptidase-like"/>
    <property type="match status" value="1"/>
</dbReference>
<keyword evidence="8" id="KW-0573">Peptidoglycan synthesis</keyword>
<proteinExistence type="inferred from homology"/>
<dbReference type="InterPro" id="IPR012338">
    <property type="entry name" value="Beta-lactam/transpept-like"/>
</dbReference>
<keyword evidence="9 15" id="KW-1133">Transmembrane helix</keyword>
<dbReference type="Pfam" id="PF03717">
    <property type="entry name" value="PBP_dimer"/>
    <property type="match status" value="1"/>
</dbReference>
<evidence type="ECO:0000256" key="11">
    <source>
        <dbReference type="ARBA" id="ARBA00023251"/>
    </source>
</evidence>
<keyword evidence="10 15" id="KW-0472">Membrane</keyword>
<dbReference type="GO" id="GO:0046677">
    <property type="term" value="P:response to antibiotic"/>
    <property type="evidence" value="ECO:0007669"/>
    <property type="project" value="UniProtKB-KW"/>
</dbReference>
<dbReference type="FunFam" id="3.40.710.10:FF:000095">
    <property type="entry name" value="Penicillin-binding protein 2x"/>
    <property type="match status" value="1"/>
</dbReference>
<name>A0A4P6ZJI3_9LACO</name>
<sequence length="658" mass="73761">MNNGRKTTIAKNKKFLHRNQKVVGEILFFLFIFVFLIVALRSSYISIFKSAHNVNLVQQTRNLYTQSNVIKPRRGAIYDANGQPLAENISTYSVYLVLNHKQKSIKGRPLYVTNKHKVARVLSHYLPIKDHEILKALSPKQSAFQVSLGNYGQNISEQTKNKIQRYHLNGVHFTQQPARLYPNGTFASHLIGLAAPVNTKTGTHLAGEMGIEKAFNKLLAGRTGYREVQQNDLDGHNKHNRSVKNGDDVYTTLDYRLQTLLEGRMSAIYNNVHPSEMGAVLMNARNGDILAATQRPSFNATTKKGVNSIWRNVLTQDLYEPGSTMKPFTMSASINSHHYNGNDTFESGKYFIDGKEIPDWDPNGWGRISFNKGFALSSNVAMAHLERNMGSQTWKKYIERFKLLKPINIGLGDSVDGQMPFKYPIDQANTAFGQGIELTAMQMMRGFSAIANNGKMLRPHLISKVVNPQTHKVVRQYNSKVIGRPITANTASQVRHHMEDVVYKPYGIGHDYQIHGYPIAAKTGTAQISNGKGYSQGFDNYLYSVVGMAPANNPKYVLYITMKQPKLNGHTADQDISSIFKPVMIRALNDDNHFVRNDENIMPNVKGDKIKHAKKILNRLGLTVLIHGNKSTGTVKEQSITGGRHVIKGSRVVLVDNK</sequence>
<evidence type="ECO:0000256" key="8">
    <source>
        <dbReference type="ARBA" id="ARBA00022984"/>
    </source>
</evidence>
<comment type="function">
    <text evidence="14">A transpeptidase that forms peptide cross-links between adjacent glycan strands in cell wall peptidoglycan (PG). Part of the divisome machinery that synthesizes the septal cross wall. Beta-lactams inactivate the PBPs by acylating an essential serine residue in the active site of these proteins.</text>
</comment>
<dbReference type="InterPro" id="IPR050515">
    <property type="entry name" value="Beta-lactam/transpept"/>
</dbReference>
<dbReference type="GO" id="GO:0009252">
    <property type="term" value="P:peptidoglycan biosynthetic process"/>
    <property type="evidence" value="ECO:0007669"/>
    <property type="project" value="UniProtKB-KW"/>
</dbReference>
<evidence type="ECO:0000256" key="10">
    <source>
        <dbReference type="ARBA" id="ARBA00023136"/>
    </source>
</evidence>
<evidence type="ECO:0000256" key="3">
    <source>
        <dbReference type="ARBA" id="ARBA00022475"/>
    </source>
</evidence>
<evidence type="ECO:0000256" key="1">
    <source>
        <dbReference type="ARBA" id="ARBA00004162"/>
    </source>
</evidence>
<dbReference type="Proteomes" id="UP000294321">
    <property type="component" value="Chromosome"/>
</dbReference>
<keyword evidence="7" id="KW-0133">Cell shape</keyword>
<keyword evidence="5 15" id="KW-0812">Transmembrane</keyword>
<keyword evidence="11" id="KW-0046">Antibiotic resistance</keyword>
<dbReference type="InterPro" id="IPR005543">
    <property type="entry name" value="PASTA_dom"/>
</dbReference>
<dbReference type="EMBL" id="CP034726">
    <property type="protein sequence ID" value="QBP17895.1"/>
    <property type="molecule type" value="Genomic_DNA"/>
</dbReference>
<keyword evidence="4" id="KW-0132">Cell division</keyword>
<dbReference type="CDD" id="cd06576">
    <property type="entry name" value="PASTA_Pbp2x-like_1"/>
    <property type="match status" value="1"/>
</dbReference>
<dbReference type="AlphaFoldDB" id="A0A4P6ZJI3"/>
<keyword evidence="3" id="KW-1003">Cell membrane</keyword>
<dbReference type="InterPro" id="IPR036138">
    <property type="entry name" value="PBP_dimer_sf"/>
</dbReference>